<keyword evidence="1" id="KW-1133">Transmembrane helix</keyword>
<organism evidence="2 3">
    <name type="scientific">Cellulomonas humilata</name>
    <dbReference type="NCBI Taxonomy" id="144055"/>
    <lineage>
        <taxon>Bacteria</taxon>
        <taxon>Bacillati</taxon>
        <taxon>Actinomycetota</taxon>
        <taxon>Actinomycetes</taxon>
        <taxon>Micrococcales</taxon>
        <taxon>Cellulomonadaceae</taxon>
        <taxon>Cellulomonas</taxon>
    </lineage>
</organism>
<protein>
    <submittedName>
        <fullName evidence="2">Xanthosine utilization system XapX-like protein</fullName>
    </submittedName>
</protein>
<reference evidence="2 3" key="1">
    <citation type="submission" date="2023-07" db="EMBL/GenBank/DDBJ databases">
        <title>Sorghum-associated microbial communities from plants grown in Nebraska, USA.</title>
        <authorList>
            <person name="Schachtman D."/>
        </authorList>
    </citation>
    <scope>NUCLEOTIDE SEQUENCE [LARGE SCALE GENOMIC DNA]</scope>
    <source>
        <strain evidence="2 3">BE332</strain>
    </source>
</reference>
<accession>A0ABU0EL15</accession>
<keyword evidence="3" id="KW-1185">Reference proteome</keyword>
<dbReference type="EMBL" id="JAUSVB010000006">
    <property type="protein sequence ID" value="MDQ0375741.1"/>
    <property type="molecule type" value="Genomic_DNA"/>
</dbReference>
<name>A0ABU0EL15_9CELL</name>
<feature type="transmembrane region" description="Helical" evidence="1">
    <location>
        <begin position="112"/>
        <end position="131"/>
    </location>
</feature>
<comment type="caution">
    <text evidence="2">The sequence shown here is derived from an EMBL/GenBank/DDBJ whole genome shotgun (WGS) entry which is preliminary data.</text>
</comment>
<feature type="transmembrane region" description="Helical" evidence="1">
    <location>
        <begin position="83"/>
        <end position="100"/>
    </location>
</feature>
<dbReference type="RefSeq" id="WP_307494528.1">
    <property type="nucleotide sequence ID" value="NZ_JAUSVB010000006.1"/>
</dbReference>
<sequence>MSRATSSPVRRRLWSLATGELASIVVLPWVAYGLIGLPRSPANVLGTALALFILLQGSVYWLLKLRRPAAPAGMGVYAILRRINWALLGIVLGVLVAALVRGPADQALPGLAFWVLAVLEQVNYFHTQLMYDTAADRRRLRASGLQPAHLGRDIARR</sequence>
<feature type="transmembrane region" description="Helical" evidence="1">
    <location>
        <begin position="44"/>
        <end position="63"/>
    </location>
</feature>
<dbReference type="Proteomes" id="UP001239626">
    <property type="component" value="Unassembled WGS sequence"/>
</dbReference>
<gene>
    <name evidence="2" type="ORF">J2X26_004079</name>
</gene>
<keyword evidence="1" id="KW-0812">Transmembrane</keyword>
<keyword evidence="1" id="KW-0472">Membrane</keyword>
<evidence type="ECO:0000313" key="2">
    <source>
        <dbReference type="EMBL" id="MDQ0375741.1"/>
    </source>
</evidence>
<feature type="transmembrane region" description="Helical" evidence="1">
    <location>
        <begin position="12"/>
        <end position="32"/>
    </location>
</feature>
<evidence type="ECO:0000313" key="3">
    <source>
        <dbReference type="Proteomes" id="UP001239626"/>
    </source>
</evidence>
<evidence type="ECO:0000256" key="1">
    <source>
        <dbReference type="SAM" id="Phobius"/>
    </source>
</evidence>
<proteinExistence type="predicted"/>